<evidence type="ECO:0000256" key="7">
    <source>
        <dbReference type="ARBA" id="ARBA00023235"/>
    </source>
</evidence>
<sequence>MSKKTTALFILDGWGYSETSTSNAIAAANTPNWDSLWANQPHSLIKTSGLAVGLPDGQMGNSEVGHMNIGAGRIVYQNFTRIGKAIEDGSFFENEALVNAVDKAVSAGKAVHILGLLSNGGVHSHHEQIMAMCELAAKRGAKAIYIHGFTDGRDTPPRSAKTPTAELEAKLAELGVGKIATLTGRYYAMDRDNRWDRVQTAYDAIVLGKGGFQAATAEEAIQAAYDRDENDEFVNATVIGDSAPVEDGDAIIFANFRPDRARQLTRSFTDADFAGFERASTPALSAFVTFTEFASDIAADVAFPPVALKNTFGETLAVNGKKQLRIAETEKYAHVTFFFNGGEEALFDGEERELIPSPNVATYDLQPEMSAPEVTDKLVEVIEAGKYDTIICNFANGDMVGHSGVFEAAVKAVEAVDACLGRIIEALKVNGGECLITADHGNVEQMLSEDGSQPLTSHTIGPVPLVLYTANKELSIKEGALCDLAPTLLDMMGLEKPAEMTGESLLIRG</sequence>
<dbReference type="Proteomes" id="UP001209713">
    <property type="component" value="Unassembled WGS sequence"/>
</dbReference>
<evidence type="ECO:0000256" key="2">
    <source>
        <dbReference type="ARBA" id="ARBA00004798"/>
    </source>
</evidence>
<feature type="binding site" evidence="8">
    <location>
        <position position="440"/>
    </location>
    <ligand>
        <name>Mn(2+)</name>
        <dbReference type="ChEBI" id="CHEBI:29035"/>
        <label>2</label>
    </ligand>
</feature>
<feature type="binding site" evidence="8">
    <location>
        <position position="439"/>
    </location>
    <ligand>
        <name>Mn(2+)</name>
        <dbReference type="ChEBI" id="CHEBI:29035"/>
        <label>2</label>
    </ligand>
</feature>
<dbReference type="InterPro" id="IPR006124">
    <property type="entry name" value="Metalloenzyme"/>
</dbReference>
<comment type="similarity">
    <text evidence="3 8">Belongs to the BPG-independent phosphoglycerate mutase family.</text>
</comment>
<comment type="cofactor">
    <cofactor evidence="8">
        <name>Mn(2+)</name>
        <dbReference type="ChEBI" id="CHEBI:29035"/>
    </cofactor>
    <text evidence="8">Binds 2 manganese ions per subunit.</text>
</comment>
<dbReference type="Pfam" id="PF01676">
    <property type="entry name" value="Metalloenzyme"/>
    <property type="match status" value="1"/>
</dbReference>
<evidence type="ECO:0000259" key="10">
    <source>
        <dbReference type="Pfam" id="PF01676"/>
    </source>
</evidence>
<feature type="binding site" evidence="8">
    <location>
        <begin position="257"/>
        <end position="260"/>
    </location>
    <ligand>
        <name>substrate</name>
    </ligand>
</feature>
<feature type="binding site" evidence="8">
    <location>
        <position position="402"/>
    </location>
    <ligand>
        <name>Mn(2+)</name>
        <dbReference type="ChEBI" id="CHEBI:29035"/>
        <label>1</label>
    </ligand>
</feature>
<keyword evidence="5 8" id="KW-0324">Glycolysis</keyword>
<keyword evidence="13" id="KW-1185">Reference proteome</keyword>
<dbReference type="Gene3D" id="3.40.1450.10">
    <property type="entry name" value="BPG-independent phosphoglycerate mutase, domain B"/>
    <property type="match status" value="1"/>
</dbReference>
<dbReference type="NCBIfam" id="TIGR01307">
    <property type="entry name" value="pgm_bpd_ind"/>
    <property type="match status" value="1"/>
</dbReference>
<dbReference type="HAMAP" id="MF_01038">
    <property type="entry name" value="GpmI"/>
    <property type="match status" value="1"/>
</dbReference>
<accession>A0ABT2YP80</accession>
<comment type="catalytic activity">
    <reaction evidence="1 8">
        <text>(2R)-2-phosphoglycerate = (2R)-3-phosphoglycerate</text>
        <dbReference type="Rhea" id="RHEA:15901"/>
        <dbReference type="ChEBI" id="CHEBI:58272"/>
        <dbReference type="ChEBI" id="CHEBI:58289"/>
        <dbReference type="EC" id="5.4.2.12"/>
    </reaction>
</comment>
<comment type="pathway">
    <text evidence="2 8">Carbohydrate degradation; glycolysis; pyruvate from D-glyceraldehyde 3-phosphate: step 3/5.</text>
</comment>
<evidence type="ECO:0000256" key="6">
    <source>
        <dbReference type="ARBA" id="ARBA00023211"/>
    </source>
</evidence>
<feature type="binding site" evidence="8">
    <location>
        <position position="398"/>
    </location>
    <ligand>
        <name>Mn(2+)</name>
        <dbReference type="ChEBI" id="CHEBI:29035"/>
        <label>1</label>
    </ligand>
</feature>
<dbReference type="CDD" id="cd16010">
    <property type="entry name" value="iPGM"/>
    <property type="match status" value="1"/>
</dbReference>
<feature type="binding site" evidence="8">
    <location>
        <position position="191"/>
    </location>
    <ligand>
        <name>substrate</name>
    </ligand>
</feature>
<evidence type="ECO:0000256" key="4">
    <source>
        <dbReference type="ARBA" id="ARBA00022723"/>
    </source>
</evidence>
<evidence type="ECO:0000256" key="5">
    <source>
        <dbReference type="ARBA" id="ARBA00023152"/>
    </source>
</evidence>
<evidence type="ECO:0000256" key="9">
    <source>
        <dbReference type="NCBIfam" id="TIGR01307"/>
    </source>
</evidence>
<keyword evidence="6 8" id="KW-0464">Manganese</keyword>
<reference evidence="12 13" key="1">
    <citation type="submission" date="2022-10" db="EMBL/GenBank/DDBJ databases">
        <title>Marinomonas transparenta sp. nov. and Marinomonas sargassi sp. nov., isolated from marine alga (Sargassum natans (L.) Gaillon).</title>
        <authorList>
            <person name="Wang Y."/>
        </authorList>
    </citation>
    <scope>NUCLEOTIDE SEQUENCE [LARGE SCALE GENOMIC DNA]</scope>
    <source>
        <strain evidence="12 13">C2222</strain>
    </source>
</reference>
<dbReference type="SUPFAM" id="SSF64158">
    <property type="entry name" value="2,3-Bisphosphoglycerate-independent phosphoglycerate mutase, substrate-binding domain"/>
    <property type="match status" value="1"/>
</dbReference>
<proteinExistence type="inferred from homology"/>
<evidence type="ECO:0000256" key="1">
    <source>
        <dbReference type="ARBA" id="ARBA00000370"/>
    </source>
</evidence>
<dbReference type="SUPFAM" id="SSF53649">
    <property type="entry name" value="Alkaline phosphatase-like"/>
    <property type="match status" value="1"/>
</dbReference>
<feature type="binding site" evidence="8">
    <location>
        <position position="331"/>
    </location>
    <ligand>
        <name>substrate</name>
    </ligand>
</feature>
<dbReference type="EMBL" id="JAOVZB010000001">
    <property type="protein sequence ID" value="MCV2401698.1"/>
    <property type="molecule type" value="Genomic_DNA"/>
</dbReference>
<dbReference type="PIRSF" id="PIRSF001492">
    <property type="entry name" value="IPGAM"/>
    <property type="match status" value="1"/>
</dbReference>
<dbReference type="GO" id="GO:0004619">
    <property type="term" value="F:phosphoglycerate mutase activity"/>
    <property type="evidence" value="ECO:0007669"/>
    <property type="project" value="UniProtKB-EC"/>
</dbReference>
<comment type="caution">
    <text evidence="12">The sequence shown here is derived from an EMBL/GenBank/DDBJ whole genome shotgun (WGS) entry which is preliminary data.</text>
</comment>
<evidence type="ECO:0000256" key="3">
    <source>
        <dbReference type="ARBA" id="ARBA00008819"/>
    </source>
</evidence>
<feature type="domain" description="BPG-independent PGAM N-terminal" evidence="11">
    <location>
        <begin position="82"/>
        <end position="294"/>
    </location>
</feature>
<keyword evidence="4 8" id="KW-0479">Metal-binding</keyword>
<evidence type="ECO:0000313" key="12">
    <source>
        <dbReference type="EMBL" id="MCV2401698.1"/>
    </source>
</evidence>
<protein>
    <recommendedName>
        <fullName evidence="8 9">2,3-bisphosphoglycerate-independent phosphoglycerate mutase</fullName>
        <shortName evidence="8">BPG-independent PGAM</shortName>
        <shortName evidence="8">Phosphoglyceromutase</shortName>
        <shortName evidence="8">iPGM</shortName>
        <ecNumber evidence="8 9">5.4.2.12</ecNumber>
    </recommendedName>
</protein>
<feature type="binding site" evidence="8">
    <location>
        <position position="123"/>
    </location>
    <ligand>
        <name>substrate</name>
    </ligand>
</feature>
<comment type="subunit">
    <text evidence="8">Monomer.</text>
</comment>
<evidence type="ECO:0000313" key="13">
    <source>
        <dbReference type="Proteomes" id="UP001209713"/>
    </source>
</evidence>
<dbReference type="PANTHER" id="PTHR31637:SF0">
    <property type="entry name" value="2,3-BISPHOSPHOGLYCERATE-INDEPENDENT PHOSPHOGLYCERATE MUTASE"/>
    <property type="match status" value="1"/>
</dbReference>
<name>A0ABT2YP80_9GAMM</name>
<organism evidence="12 13">
    <name type="scientific">Marinomonas sargassi</name>
    <dbReference type="NCBI Taxonomy" id="2984494"/>
    <lineage>
        <taxon>Bacteria</taxon>
        <taxon>Pseudomonadati</taxon>
        <taxon>Pseudomonadota</taxon>
        <taxon>Gammaproteobacteria</taxon>
        <taxon>Oceanospirillales</taxon>
        <taxon>Oceanospirillaceae</taxon>
        <taxon>Marinomonas</taxon>
    </lineage>
</organism>
<dbReference type="InterPro" id="IPR011258">
    <property type="entry name" value="BPG-indep_PGM_N"/>
</dbReference>
<feature type="binding site" evidence="8">
    <location>
        <position position="185"/>
    </location>
    <ligand>
        <name>substrate</name>
    </ligand>
</feature>
<dbReference type="PANTHER" id="PTHR31637">
    <property type="entry name" value="2,3-BISPHOSPHOGLYCERATE-INDEPENDENT PHOSPHOGLYCERATE MUTASE"/>
    <property type="match status" value="1"/>
</dbReference>
<evidence type="ECO:0000259" key="11">
    <source>
        <dbReference type="Pfam" id="PF06415"/>
    </source>
</evidence>
<dbReference type="InterPro" id="IPR036646">
    <property type="entry name" value="PGAM_B_sf"/>
</dbReference>
<feature type="binding site" evidence="8">
    <location>
        <position position="458"/>
    </location>
    <ligand>
        <name>Mn(2+)</name>
        <dbReference type="ChEBI" id="CHEBI:29035"/>
        <label>1</label>
    </ligand>
</feature>
<dbReference type="EC" id="5.4.2.12" evidence="8 9"/>
<feature type="domain" description="Metalloenzyme" evidence="10">
    <location>
        <begin position="5"/>
        <end position="496"/>
    </location>
</feature>
<feature type="binding site" evidence="8">
    <location>
        <begin position="153"/>
        <end position="154"/>
    </location>
    <ligand>
        <name>substrate</name>
    </ligand>
</feature>
<comment type="function">
    <text evidence="8">Catalyzes the interconversion of 2-phosphoglycerate and 3-phosphoglycerate.</text>
</comment>
<keyword evidence="7 8" id="KW-0413">Isomerase</keyword>
<dbReference type="Gene3D" id="3.40.720.10">
    <property type="entry name" value="Alkaline Phosphatase, subunit A"/>
    <property type="match status" value="1"/>
</dbReference>
<feature type="active site" description="Phosphoserine intermediate" evidence="8">
    <location>
        <position position="62"/>
    </location>
</feature>
<dbReference type="InterPro" id="IPR005995">
    <property type="entry name" value="Pgm_bpd_ind"/>
</dbReference>
<gene>
    <name evidence="8 12" type="primary">gpmI</name>
    <name evidence="12" type="ORF">OFY17_02260</name>
</gene>
<feature type="binding site" evidence="8">
    <location>
        <position position="12"/>
    </location>
    <ligand>
        <name>Mn(2+)</name>
        <dbReference type="ChEBI" id="CHEBI:29035"/>
        <label>2</label>
    </ligand>
</feature>
<dbReference type="RefSeq" id="WP_263529072.1">
    <property type="nucleotide sequence ID" value="NZ_JAOVZB010000001.1"/>
</dbReference>
<feature type="binding site" evidence="8">
    <location>
        <position position="62"/>
    </location>
    <ligand>
        <name>Mn(2+)</name>
        <dbReference type="ChEBI" id="CHEBI:29035"/>
        <label>2</label>
    </ligand>
</feature>
<dbReference type="Pfam" id="PF06415">
    <property type="entry name" value="iPGM_N"/>
    <property type="match status" value="1"/>
</dbReference>
<evidence type="ECO:0000256" key="8">
    <source>
        <dbReference type="HAMAP-Rule" id="MF_01038"/>
    </source>
</evidence>
<dbReference type="InterPro" id="IPR017850">
    <property type="entry name" value="Alkaline_phosphatase_core_sf"/>
</dbReference>